<dbReference type="GO" id="GO:0050660">
    <property type="term" value="F:flavin adenine dinucleotide binding"/>
    <property type="evidence" value="ECO:0007669"/>
    <property type="project" value="TreeGrafter"/>
</dbReference>
<dbReference type="PANTHER" id="PTHR43539">
    <property type="entry name" value="FLAVIN-BINDING MONOOXYGENASE-LIKE PROTEIN (AFU_ORTHOLOGUE AFUA_4G09220)"/>
    <property type="match status" value="1"/>
</dbReference>
<dbReference type="Pfam" id="PF13738">
    <property type="entry name" value="Pyr_redox_3"/>
    <property type="match status" value="1"/>
</dbReference>
<dbReference type="PRINTS" id="PR00411">
    <property type="entry name" value="PNDRDTASEI"/>
</dbReference>
<dbReference type="AlphaFoldDB" id="A0A5S4V5Q4"/>
<keyword evidence="1" id="KW-0560">Oxidoreductase</keyword>
<evidence type="ECO:0000256" key="1">
    <source>
        <dbReference type="ARBA" id="ARBA00023002"/>
    </source>
</evidence>
<protein>
    <submittedName>
        <fullName evidence="2">NADPH-dependent L-lysine N(6)-monooxygenase</fullName>
    </submittedName>
</protein>
<dbReference type="PRINTS" id="PR00368">
    <property type="entry name" value="FADPNR"/>
</dbReference>
<keyword evidence="2" id="KW-0503">Monooxygenase</keyword>
<comment type="caution">
    <text evidence="2">The sequence shown here is derived from an EMBL/GenBank/DDBJ whole genome shotgun (WGS) entry which is preliminary data.</text>
</comment>
<name>A0A5S4V5Q4_9MICO</name>
<gene>
    <name evidence="2" type="ORF">FYC51_11620</name>
</gene>
<evidence type="ECO:0000313" key="2">
    <source>
        <dbReference type="EMBL" id="TYL54214.1"/>
    </source>
</evidence>
<dbReference type="Gene3D" id="3.50.50.60">
    <property type="entry name" value="FAD/NAD(P)-binding domain"/>
    <property type="match status" value="2"/>
</dbReference>
<dbReference type="InterPro" id="IPR036188">
    <property type="entry name" value="FAD/NAD-bd_sf"/>
</dbReference>
<organism evidence="2 3">
    <name type="scientific">Agromyces mariniharenae</name>
    <dbReference type="NCBI Taxonomy" id="2604423"/>
    <lineage>
        <taxon>Bacteria</taxon>
        <taxon>Bacillati</taxon>
        <taxon>Actinomycetota</taxon>
        <taxon>Actinomycetes</taxon>
        <taxon>Micrococcales</taxon>
        <taxon>Microbacteriaceae</taxon>
        <taxon>Agromyces</taxon>
    </lineage>
</organism>
<dbReference type="PANTHER" id="PTHR43539:SF78">
    <property type="entry name" value="FLAVIN-CONTAINING MONOOXYGENASE"/>
    <property type="match status" value="1"/>
</dbReference>
<dbReference type="Proteomes" id="UP000325243">
    <property type="component" value="Unassembled WGS sequence"/>
</dbReference>
<evidence type="ECO:0000313" key="3">
    <source>
        <dbReference type="Proteomes" id="UP000325243"/>
    </source>
</evidence>
<dbReference type="EMBL" id="VSSB01000001">
    <property type="protein sequence ID" value="TYL54214.1"/>
    <property type="molecule type" value="Genomic_DNA"/>
</dbReference>
<dbReference type="SUPFAM" id="SSF51905">
    <property type="entry name" value="FAD/NAD(P)-binding domain"/>
    <property type="match status" value="1"/>
</dbReference>
<keyword evidence="3" id="KW-1185">Reference proteome</keyword>
<sequence>MSADVDVLVIGAGQAGLAVSHELGSAGVEHVVLEADRIARSWASRWDSFRLVTPNHTVRLPGGEYRGTDAAGFLARDEIVTHLRDYAASFHAPIEEGRPVTALVQEDGGFRAETPLGGIRARNVVVCTGAYQREHRPPWASELAQRVYVTGPGGYRSPDSLPDGRVLVIGGGQTAAQLTEELHDAGRDVALAAGAAPSMPRRIAGRDAVDWLEDFGFFEHTLADMPSPAVRFAANPLATGARGGHDLTLRTLAASGVPLSGRVTGVDGDEFVVADDLAVSVAVGDEAYRQIWGAAIAVAEAQGLPALPPLDLDDTPLEATEPPRVSELGAVVVACGYRPAYGWIRIPDLVDDMGFPVHEGGRSIRAPGLWFVGMPWLSHRKSPLLLGVGEDAAAVARRIAA</sequence>
<dbReference type="GO" id="GO:0004497">
    <property type="term" value="F:monooxygenase activity"/>
    <property type="evidence" value="ECO:0007669"/>
    <property type="project" value="UniProtKB-KW"/>
</dbReference>
<dbReference type="InterPro" id="IPR050982">
    <property type="entry name" value="Auxin_biosynth/cation_transpt"/>
</dbReference>
<accession>A0A5S4V5Q4</accession>
<dbReference type="RefSeq" id="WP_148733705.1">
    <property type="nucleotide sequence ID" value="NZ_VSSB01000001.1"/>
</dbReference>
<proteinExistence type="predicted"/>
<reference evidence="2 3" key="1">
    <citation type="submission" date="2019-08" db="EMBL/GenBank/DDBJ databases">
        <authorList>
            <person name="Hu J."/>
        </authorList>
    </citation>
    <scope>NUCLEOTIDE SEQUENCE [LARGE SCALE GENOMIC DNA]</scope>
    <source>
        <strain evidence="2 3">NEAU-184</strain>
    </source>
</reference>